<proteinExistence type="predicted"/>
<evidence type="ECO:0000256" key="1">
    <source>
        <dbReference type="SAM" id="MobiDB-lite"/>
    </source>
</evidence>
<feature type="region of interest" description="Disordered" evidence="1">
    <location>
        <begin position="1"/>
        <end position="23"/>
    </location>
</feature>
<keyword evidence="3" id="KW-1185">Reference proteome</keyword>
<sequence>MSSNKRVAVSDETNSKRVRRTPVAAHADDCQDTECTGCAAGAIVLDQEVLDLSANQLVAMAEQEASEGTDRAVVTKLYEAALEKFDGKNQLPHAWALLSFAEYIDFDEYAIQAVAIADKSVNDDNQTQVLLLKGRANVLKVCLNQSNWADLDNADTDDEDEPTEQKVAGDKLLLQGFDEITRSLQNANSQMVLNTVTAFLARYDKRPLISSLRMQIMDTAMSIAYMTLQWDTGSSEGTPEDSDLALAACKSTLYWALAASACLVSEGEIEDRVRPAVQYLARHTNNADVCKLYAQIMLVLSGLLSDDDAALEAFDSAENALKQVLKINPSDSDARSQLEDLGISI</sequence>
<dbReference type="EMBL" id="JANBUW010000145">
    <property type="protein sequence ID" value="KAJ2848656.1"/>
    <property type="molecule type" value="Genomic_DNA"/>
</dbReference>
<dbReference type="Proteomes" id="UP001139887">
    <property type="component" value="Unassembled WGS sequence"/>
</dbReference>
<dbReference type="AlphaFoldDB" id="A0A9W8I6U1"/>
<reference evidence="2" key="1">
    <citation type="submission" date="2022-07" db="EMBL/GenBank/DDBJ databases">
        <title>Phylogenomic reconstructions and comparative analyses of Kickxellomycotina fungi.</title>
        <authorList>
            <person name="Reynolds N.K."/>
            <person name="Stajich J.E."/>
            <person name="Barry K."/>
            <person name="Grigoriev I.V."/>
            <person name="Crous P."/>
            <person name="Smith M.E."/>
        </authorList>
    </citation>
    <scope>NUCLEOTIDE SEQUENCE</scope>
    <source>
        <strain evidence="2">NRRL 1566</strain>
    </source>
</reference>
<gene>
    <name evidence="2" type="ORF">IWW36_003171</name>
</gene>
<organism evidence="2 3">
    <name type="scientific">Coemansia brasiliensis</name>
    <dbReference type="NCBI Taxonomy" id="2650707"/>
    <lineage>
        <taxon>Eukaryota</taxon>
        <taxon>Fungi</taxon>
        <taxon>Fungi incertae sedis</taxon>
        <taxon>Zoopagomycota</taxon>
        <taxon>Kickxellomycotina</taxon>
        <taxon>Kickxellomycetes</taxon>
        <taxon>Kickxellales</taxon>
        <taxon>Kickxellaceae</taxon>
        <taxon>Coemansia</taxon>
    </lineage>
</organism>
<evidence type="ECO:0000313" key="2">
    <source>
        <dbReference type="EMBL" id="KAJ2848656.1"/>
    </source>
</evidence>
<name>A0A9W8I6U1_9FUNG</name>
<evidence type="ECO:0000313" key="3">
    <source>
        <dbReference type="Proteomes" id="UP001139887"/>
    </source>
</evidence>
<accession>A0A9W8I6U1</accession>
<protein>
    <submittedName>
        <fullName evidence="2">Uncharacterized protein</fullName>
    </submittedName>
</protein>
<dbReference type="OrthoDB" id="5573535at2759"/>
<comment type="caution">
    <text evidence="2">The sequence shown here is derived from an EMBL/GenBank/DDBJ whole genome shotgun (WGS) entry which is preliminary data.</text>
</comment>